<dbReference type="GO" id="GO:0016874">
    <property type="term" value="F:ligase activity"/>
    <property type="evidence" value="ECO:0007669"/>
    <property type="project" value="UniProtKB-KW"/>
</dbReference>
<dbReference type="PANTHER" id="PTHR39217:SF1">
    <property type="entry name" value="GLUTATHIONE SYNTHETASE"/>
    <property type="match status" value="1"/>
</dbReference>
<dbReference type="InterPro" id="IPR053191">
    <property type="entry name" value="DcsG_Biosynth_Enzyme"/>
</dbReference>
<keyword evidence="1" id="KW-0436">Ligase</keyword>
<name>A0AAU7AZA5_9ACTN</name>
<dbReference type="AlphaFoldDB" id="A0AAU7AZA5"/>
<accession>A0AAU7AZA5</accession>
<dbReference type="KEGG" id="parq:DSM112329_03939"/>
<organism evidence="1">
    <name type="scientific">Paraconexibacter sp. AEG42_29</name>
    <dbReference type="NCBI Taxonomy" id="2997339"/>
    <lineage>
        <taxon>Bacteria</taxon>
        <taxon>Bacillati</taxon>
        <taxon>Actinomycetota</taxon>
        <taxon>Thermoleophilia</taxon>
        <taxon>Solirubrobacterales</taxon>
        <taxon>Paraconexibacteraceae</taxon>
        <taxon>Paraconexibacter</taxon>
    </lineage>
</organism>
<dbReference type="EC" id="6.3.3.5" evidence="1"/>
<dbReference type="SUPFAM" id="SSF56059">
    <property type="entry name" value="Glutathione synthetase ATP-binding domain-like"/>
    <property type="match status" value="1"/>
</dbReference>
<dbReference type="PANTHER" id="PTHR39217">
    <property type="match status" value="1"/>
</dbReference>
<reference evidence="1" key="1">
    <citation type="submission" date="2022-12" db="EMBL/GenBank/DDBJ databases">
        <title>Paraconexibacter alkalitolerans sp. nov. and Baekduia alba sp. nov., isolated from soil and emended description of the genera Paraconexibacter (Chun et al., 2020) and Baekduia (An et al., 2020).</title>
        <authorList>
            <person name="Vieira S."/>
            <person name="Huber K.J."/>
            <person name="Geppert A."/>
            <person name="Wolf J."/>
            <person name="Neumann-Schaal M."/>
            <person name="Muesken M."/>
            <person name="Overmann J."/>
        </authorList>
    </citation>
    <scope>NUCLEOTIDE SEQUENCE</scope>
    <source>
        <strain evidence="1">AEG42_29</strain>
    </source>
</reference>
<dbReference type="RefSeq" id="WP_354698271.1">
    <property type="nucleotide sequence ID" value="NZ_CP114014.1"/>
</dbReference>
<sequence length="292" mass="31265">MRTAIATCAQMPDGFQEDDLAAALQSTWVVWDDPEADWAAYDTVLVRSVWDADRRRDEFVAWAHRIAGSTRLLNPAAVLEWNTDKRYLAELPAAGLPTVPTVFLEPGRPLSDDVLAELGTPAELVVKPAQSAGARDTGRFALPAGYGDAAALAARIHEQGKAVMVQPYLAAVDEIGETALLYFGGAYSHAIRKGPILEVGAELVTDDGAADPDISAREPSRAERRLGDAAISWLITRFGGPLAYARVDLLTDGDGEPVVIELELTEPQLYLPYGDGATARLASAVRALSSAR</sequence>
<evidence type="ECO:0000313" key="1">
    <source>
        <dbReference type="EMBL" id="XAY07060.1"/>
    </source>
</evidence>
<protein>
    <submittedName>
        <fullName evidence="1">Cycloserine biosynthesis protein DcsG</fullName>
        <ecNumber evidence="1">6.3.3.5</ecNumber>
    </submittedName>
</protein>
<dbReference type="Gene3D" id="3.30.470.20">
    <property type="entry name" value="ATP-grasp fold, B domain"/>
    <property type="match status" value="1"/>
</dbReference>
<proteinExistence type="predicted"/>
<dbReference type="EMBL" id="CP114014">
    <property type="protein sequence ID" value="XAY07060.1"/>
    <property type="molecule type" value="Genomic_DNA"/>
</dbReference>
<gene>
    <name evidence="1" type="primary">dcsG</name>
    <name evidence="1" type="ORF">DSM112329_03939</name>
</gene>